<dbReference type="AlphaFoldDB" id="A0A9J6DZ41"/>
<feature type="compositionally biased region" description="Pro residues" evidence="2">
    <location>
        <begin position="74"/>
        <end position="84"/>
    </location>
</feature>
<protein>
    <submittedName>
        <fullName evidence="3">Uncharacterized protein</fullName>
    </submittedName>
</protein>
<evidence type="ECO:0000313" key="4">
    <source>
        <dbReference type="Proteomes" id="UP000821866"/>
    </source>
</evidence>
<feature type="coiled-coil region" evidence="1">
    <location>
        <begin position="233"/>
        <end position="260"/>
    </location>
</feature>
<reference evidence="3" key="2">
    <citation type="submission" date="2021-09" db="EMBL/GenBank/DDBJ databases">
        <authorList>
            <person name="Jia N."/>
            <person name="Wang J."/>
            <person name="Shi W."/>
            <person name="Du L."/>
            <person name="Sun Y."/>
            <person name="Zhan W."/>
            <person name="Jiang J."/>
            <person name="Wang Q."/>
            <person name="Zhang B."/>
            <person name="Ji P."/>
            <person name="Sakyi L.B."/>
            <person name="Cui X."/>
            <person name="Yuan T."/>
            <person name="Jiang B."/>
            <person name="Yang W."/>
            <person name="Lam T.T.-Y."/>
            <person name="Chang Q."/>
            <person name="Ding S."/>
            <person name="Wang X."/>
            <person name="Zhu J."/>
            <person name="Ruan X."/>
            <person name="Zhao L."/>
            <person name="Wei J."/>
            <person name="Que T."/>
            <person name="Du C."/>
            <person name="Cheng J."/>
            <person name="Dai P."/>
            <person name="Han X."/>
            <person name="Huang E."/>
            <person name="Gao Y."/>
            <person name="Liu J."/>
            <person name="Shao H."/>
            <person name="Ye R."/>
            <person name="Li L."/>
            <person name="Wei W."/>
            <person name="Wang X."/>
            <person name="Wang C."/>
            <person name="Huo Q."/>
            <person name="Li W."/>
            <person name="Guo W."/>
            <person name="Chen H."/>
            <person name="Chen S."/>
            <person name="Zhou L."/>
            <person name="Zhou L."/>
            <person name="Ni X."/>
            <person name="Tian J."/>
            <person name="Zhou Y."/>
            <person name="Sheng Y."/>
            <person name="Liu T."/>
            <person name="Pan Y."/>
            <person name="Xia L."/>
            <person name="Li J."/>
            <person name="Zhao F."/>
            <person name="Cao W."/>
        </authorList>
    </citation>
    <scope>NUCLEOTIDE SEQUENCE</scope>
    <source>
        <strain evidence="3">Rmic-2018</strain>
        <tissue evidence="3">Larvae</tissue>
    </source>
</reference>
<dbReference type="EMBL" id="JABSTU010000006">
    <property type="protein sequence ID" value="KAH8027519.1"/>
    <property type="molecule type" value="Genomic_DNA"/>
</dbReference>
<dbReference type="Proteomes" id="UP000821866">
    <property type="component" value="Chromosome 4"/>
</dbReference>
<reference evidence="3" key="1">
    <citation type="journal article" date="2020" name="Cell">
        <title>Large-Scale Comparative Analyses of Tick Genomes Elucidate Their Genetic Diversity and Vector Capacities.</title>
        <authorList>
            <consortium name="Tick Genome and Microbiome Consortium (TIGMIC)"/>
            <person name="Jia N."/>
            <person name="Wang J."/>
            <person name="Shi W."/>
            <person name="Du L."/>
            <person name="Sun Y."/>
            <person name="Zhan W."/>
            <person name="Jiang J.F."/>
            <person name="Wang Q."/>
            <person name="Zhang B."/>
            <person name="Ji P."/>
            <person name="Bell-Sakyi L."/>
            <person name="Cui X.M."/>
            <person name="Yuan T.T."/>
            <person name="Jiang B.G."/>
            <person name="Yang W.F."/>
            <person name="Lam T.T."/>
            <person name="Chang Q.C."/>
            <person name="Ding S.J."/>
            <person name="Wang X.J."/>
            <person name="Zhu J.G."/>
            <person name="Ruan X.D."/>
            <person name="Zhao L."/>
            <person name="Wei J.T."/>
            <person name="Ye R.Z."/>
            <person name="Que T.C."/>
            <person name="Du C.H."/>
            <person name="Zhou Y.H."/>
            <person name="Cheng J.X."/>
            <person name="Dai P.F."/>
            <person name="Guo W.B."/>
            <person name="Han X.H."/>
            <person name="Huang E.J."/>
            <person name="Li L.F."/>
            <person name="Wei W."/>
            <person name="Gao Y.C."/>
            <person name="Liu J.Z."/>
            <person name="Shao H.Z."/>
            <person name="Wang X."/>
            <person name="Wang C.C."/>
            <person name="Yang T.C."/>
            <person name="Huo Q.B."/>
            <person name="Li W."/>
            <person name="Chen H.Y."/>
            <person name="Chen S.E."/>
            <person name="Zhou L.G."/>
            <person name="Ni X.B."/>
            <person name="Tian J.H."/>
            <person name="Sheng Y."/>
            <person name="Liu T."/>
            <person name="Pan Y.S."/>
            <person name="Xia L.Y."/>
            <person name="Li J."/>
            <person name="Zhao F."/>
            <person name="Cao W.C."/>
        </authorList>
    </citation>
    <scope>NUCLEOTIDE SEQUENCE</scope>
    <source>
        <strain evidence="3">Rmic-2018</strain>
    </source>
</reference>
<feature type="compositionally biased region" description="Polar residues" evidence="2">
    <location>
        <begin position="114"/>
        <end position="126"/>
    </location>
</feature>
<keyword evidence="4" id="KW-1185">Reference proteome</keyword>
<keyword evidence="1" id="KW-0175">Coiled coil</keyword>
<evidence type="ECO:0000256" key="2">
    <source>
        <dbReference type="SAM" id="MobiDB-lite"/>
    </source>
</evidence>
<comment type="caution">
    <text evidence="3">The sequence shown here is derived from an EMBL/GenBank/DDBJ whole genome shotgun (WGS) entry which is preliminary data.</text>
</comment>
<feature type="compositionally biased region" description="Low complexity" evidence="2">
    <location>
        <begin position="99"/>
        <end position="113"/>
    </location>
</feature>
<sequence length="301" mass="33091">MEACTRCWTVGHRPDVCLTNKEQTCHKCGTVNPPPDHVCILKCVLCSGRHGTGSVQCALQYKPRIPLPNVDKTPPSPKPKPPPPAKKKGPPPKKQEDWPSLLAASSSNKSSPPQVSWLSVASNSSPKAKAPDAIHALLQQIQEENRALRKQIHDLKTPSLSPNVHLCTTVPAPQCATDTPATPSHSANNDQTITMGTTPPPTTGTSTKRKSSDDARDAWQEHDKLSHKVAAHIRNSNNHLESLEKRMDSVEAKLEFLTTIIHELSTNISAEFRQLYEKLNIVDDRFSQIIEILDQLHGRVA</sequence>
<name>A0A9J6DZ41_RHIMP</name>
<proteinExistence type="predicted"/>
<evidence type="ECO:0000313" key="3">
    <source>
        <dbReference type="EMBL" id="KAH8027519.1"/>
    </source>
</evidence>
<feature type="compositionally biased region" description="Polar residues" evidence="2">
    <location>
        <begin position="177"/>
        <end position="191"/>
    </location>
</feature>
<feature type="region of interest" description="Disordered" evidence="2">
    <location>
        <begin position="66"/>
        <end position="127"/>
    </location>
</feature>
<evidence type="ECO:0000256" key="1">
    <source>
        <dbReference type="SAM" id="Coils"/>
    </source>
</evidence>
<feature type="region of interest" description="Disordered" evidence="2">
    <location>
        <begin position="177"/>
        <end position="217"/>
    </location>
</feature>
<accession>A0A9J6DZ41</accession>
<gene>
    <name evidence="3" type="ORF">HPB51_007069</name>
</gene>
<organism evidence="3 4">
    <name type="scientific">Rhipicephalus microplus</name>
    <name type="common">Cattle tick</name>
    <name type="synonym">Boophilus microplus</name>
    <dbReference type="NCBI Taxonomy" id="6941"/>
    <lineage>
        <taxon>Eukaryota</taxon>
        <taxon>Metazoa</taxon>
        <taxon>Ecdysozoa</taxon>
        <taxon>Arthropoda</taxon>
        <taxon>Chelicerata</taxon>
        <taxon>Arachnida</taxon>
        <taxon>Acari</taxon>
        <taxon>Parasitiformes</taxon>
        <taxon>Ixodida</taxon>
        <taxon>Ixodoidea</taxon>
        <taxon>Ixodidae</taxon>
        <taxon>Rhipicephalinae</taxon>
        <taxon>Rhipicephalus</taxon>
        <taxon>Boophilus</taxon>
    </lineage>
</organism>